<keyword evidence="1" id="KW-0813">Transport</keyword>
<dbReference type="InterPro" id="IPR045875">
    <property type="entry name" value="NTF2"/>
</dbReference>
<feature type="domain" description="NTF2" evidence="2">
    <location>
        <begin position="16"/>
        <end position="140"/>
    </location>
</feature>
<comment type="subcellular location">
    <subcellularLocation>
        <location evidence="1">Cytoplasm</location>
    </subcellularLocation>
    <subcellularLocation>
        <location evidence="1">Nucleus</location>
    </subcellularLocation>
</comment>
<reference evidence="3 4" key="3">
    <citation type="journal article" date="2015" name="Genome Announc.">
        <title>Draft Genome Sequence of the Archiascomycetous Yeast Saitoella complicata.</title>
        <authorList>
            <person name="Yamauchi K."/>
            <person name="Kondo S."/>
            <person name="Hamamoto M."/>
            <person name="Takahashi Y."/>
            <person name="Ogura Y."/>
            <person name="Hayashi T."/>
            <person name="Nishida H."/>
        </authorList>
    </citation>
    <scope>NUCLEOTIDE SEQUENCE [LARGE SCALE GENOMIC DNA]</scope>
    <source>
        <strain evidence="3 4">NRRL Y-17804</strain>
    </source>
</reference>
<evidence type="ECO:0000313" key="3">
    <source>
        <dbReference type="EMBL" id="GAO50662.1"/>
    </source>
</evidence>
<dbReference type="InterPro" id="IPR018222">
    <property type="entry name" value="Nuclear_transport_factor_2_euk"/>
</dbReference>
<dbReference type="RefSeq" id="XP_019022833.1">
    <property type="nucleotide sequence ID" value="XM_019170255.1"/>
</dbReference>
<dbReference type="STRING" id="698492.A0A0E9NLA2"/>
<comment type="function">
    <text evidence="1">Has a role in nuclear-cytoplasmic transport of proteins and mRNAs.</text>
</comment>
<dbReference type="EMBL" id="BACD03000035">
    <property type="protein sequence ID" value="GAO50662.1"/>
    <property type="molecule type" value="Genomic_DNA"/>
</dbReference>
<dbReference type="GO" id="GO:0005634">
    <property type="term" value="C:nucleus"/>
    <property type="evidence" value="ECO:0007669"/>
    <property type="project" value="UniProtKB-SubCell"/>
</dbReference>
<dbReference type="OMA" id="HFTRLYY"/>
<gene>
    <name evidence="3" type="ORF">G7K_4784-t1</name>
</gene>
<name>A0A0E9NLA2_SAICN</name>
<dbReference type="PROSITE" id="PS50177">
    <property type="entry name" value="NTF2_DOMAIN"/>
    <property type="match status" value="1"/>
</dbReference>
<accession>A0A0E9NLA2</accession>
<sequence>MSTTVPPTLVEISAQGAEAFVPLYYKVLDTNRSVIGRFYRPTSTIIWNGRPFTLESFVNEYATRLPTTKHEVQVIDAQPMIGTVATAANGLMVSTILVNVSGTVSYGGEMQVRGFSQTFVLKPDPEKIGTYYIGSDNHRLVV</sequence>
<evidence type="ECO:0000313" key="4">
    <source>
        <dbReference type="Proteomes" id="UP000033140"/>
    </source>
</evidence>
<proteinExistence type="predicted"/>
<dbReference type="Pfam" id="PF02136">
    <property type="entry name" value="NTF2"/>
    <property type="match status" value="1"/>
</dbReference>
<dbReference type="Gene3D" id="3.10.450.50">
    <property type="match status" value="1"/>
</dbReference>
<dbReference type="SUPFAM" id="SSF54427">
    <property type="entry name" value="NTF2-like"/>
    <property type="match status" value="1"/>
</dbReference>
<reference evidence="3 4" key="1">
    <citation type="journal article" date="2011" name="J. Gen. Appl. Microbiol.">
        <title>Draft genome sequencing of the enigmatic yeast Saitoella complicata.</title>
        <authorList>
            <person name="Nishida H."/>
            <person name="Hamamoto M."/>
            <person name="Sugiyama J."/>
        </authorList>
    </citation>
    <scope>NUCLEOTIDE SEQUENCE [LARGE SCALE GENOMIC DNA]</scope>
    <source>
        <strain evidence="3 4">NRRL Y-17804</strain>
    </source>
</reference>
<dbReference type="GO" id="GO:0051028">
    <property type="term" value="P:mRNA transport"/>
    <property type="evidence" value="ECO:0007669"/>
    <property type="project" value="UniProtKB-UniRule"/>
</dbReference>
<evidence type="ECO:0000259" key="2">
    <source>
        <dbReference type="PROSITE" id="PS50177"/>
    </source>
</evidence>
<dbReference type="InterPro" id="IPR032710">
    <property type="entry name" value="NTF2-like_dom_sf"/>
</dbReference>
<reference evidence="3 4" key="2">
    <citation type="journal article" date="2014" name="J. Gen. Appl. Microbiol.">
        <title>The early diverging ascomycetous budding yeast Saitoella complicata has three histone deacetylases belonging to the Clr6, Hos2, and Rpd3 lineages.</title>
        <authorList>
            <person name="Nishida H."/>
            <person name="Matsumoto T."/>
            <person name="Kondo S."/>
            <person name="Hamamoto M."/>
            <person name="Yoshikawa H."/>
        </authorList>
    </citation>
    <scope>NUCLEOTIDE SEQUENCE [LARGE SCALE GENOMIC DNA]</scope>
    <source>
        <strain evidence="3 4">NRRL Y-17804</strain>
    </source>
</reference>
<evidence type="ECO:0000256" key="1">
    <source>
        <dbReference type="RuleBase" id="RU369002"/>
    </source>
</evidence>
<dbReference type="PANTHER" id="PTHR12612">
    <property type="entry name" value="NUCLEAR TRANSPORT FACTOR 2"/>
    <property type="match status" value="1"/>
</dbReference>
<keyword evidence="1" id="KW-0963">Cytoplasm</keyword>
<keyword evidence="1" id="KW-0653">Protein transport</keyword>
<comment type="caution">
    <text evidence="3">The sequence shown here is derived from an EMBL/GenBank/DDBJ whole genome shotgun (WGS) entry which is preliminary data.</text>
</comment>
<protein>
    <recommendedName>
        <fullName evidence="1">NTF2-related export protein</fullName>
    </recommendedName>
</protein>
<dbReference type="GO" id="GO:0005737">
    <property type="term" value="C:cytoplasm"/>
    <property type="evidence" value="ECO:0007669"/>
    <property type="project" value="UniProtKB-SubCell"/>
</dbReference>
<keyword evidence="4" id="KW-1185">Reference proteome</keyword>
<dbReference type="CDD" id="cd00780">
    <property type="entry name" value="NTF2"/>
    <property type="match status" value="1"/>
</dbReference>
<dbReference type="Proteomes" id="UP000033140">
    <property type="component" value="Unassembled WGS sequence"/>
</dbReference>
<dbReference type="AlphaFoldDB" id="A0A0E9NLA2"/>
<dbReference type="GO" id="GO:0015031">
    <property type="term" value="P:protein transport"/>
    <property type="evidence" value="ECO:0007669"/>
    <property type="project" value="UniProtKB-KW"/>
</dbReference>
<dbReference type="OrthoDB" id="25408at2759"/>
<dbReference type="InterPro" id="IPR002075">
    <property type="entry name" value="NTF2_dom"/>
</dbReference>
<dbReference type="GO" id="GO:0006913">
    <property type="term" value="P:nucleocytoplasmic transport"/>
    <property type="evidence" value="ECO:0007669"/>
    <property type="project" value="UniProtKB-UniRule"/>
</dbReference>
<organism evidence="3 4">
    <name type="scientific">Saitoella complicata (strain BCRC 22490 / CBS 7301 / JCM 7358 / NBRC 10748 / NRRL Y-17804)</name>
    <dbReference type="NCBI Taxonomy" id="698492"/>
    <lineage>
        <taxon>Eukaryota</taxon>
        <taxon>Fungi</taxon>
        <taxon>Dikarya</taxon>
        <taxon>Ascomycota</taxon>
        <taxon>Taphrinomycotina</taxon>
        <taxon>Taphrinomycotina incertae sedis</taxon>
        <taxon>Saitoella</taxon>
    </lineage>
</organism>
<keyword evidence="1" id="KW-0539">Nucleus</keyword>